<evidence type="ECO:0000256" key="1">
    <source>
        <dbReference type="SAM" id="Phobius"/>
    </source>
</evidence>
<evidence type="ECO:0000313" key="3">
    <source>
        <dbReference type="Proteomes" id="UP000007797"/>
    </source>
</evidence>
<evidence type="ECO:0000313" key="2">
    <source>
        <dbReference type="EMBL" id="EGG23928.1"/>
    </source>
</evidence>
<keyword evidence="3" id="KW-1185">Reference proteome</keyword>
<dbReference type="EMBL" id="GL883007">
    <property type="protein sequence ID" value="EGG23928.1"/>
    <property type="molecule type" value="Genomic_DNA"/>
</dbReference>
<name>F4PK04_CACFS</name>
<organism evidence="2 3">
    <name type="scientific">Cavenderia fasciculata</name>
    <name type="common">Slime mold</name>
    <name type="synonym">Dictyostelium fasciculatum</name>
    <dbReference type="NCBI Taxonomy" id="261658"/>
    <lineage>
        <taxon>Eukaryota</taxon>
        <taxon>Amoebozoa</taxon>
        <taxon>Evosea</taxon>
        <taxon>Eumycetozoa</taxon>
        <taxon>Dictyostelia</taxon>
        <taxon>Acytosteliales</taxon>
        <taxon>Cavenderiaceae</taxon>
        <taxon>Cavenderia</taxon>
    </lineage>
</organism>
<dbReference type="RefSeq" id="XP_004361779.1">
    <property type="nucleotide sequence ID" value="XM_004361722.1"/>
</dbReference>
<dbReference type="Proteomes" id="UP000007797">
    <property type="component" value="Unassembled WGS sequence"/>
</dbReference>
<proteinExistence type="predicted"/>
<sequence>MNNNNNNNKLLYMVFEGRATMAAAGGGTTCQYDVRNCTVDGVCNFATPNVWQGGIAPNCSSGDDIVVIDATSMLTPTRTLVYVSTGTTACNLSSIYLVGDNLFFSVSYQTLDYQEFSLYSSQSQISVHSPILKSKLQLANSTTLAFRQGRSFSGSVYIDSGSVVSLNDSTIFTVIAPSYIQGQVNSMNQSATVVISSDSVVLDGGSMYCPNGLVSFSTPQSQIILSNSKLNFKTYGPQPSNITINSTSNINTQTDTSIYLTLLNNDTVLLLNSNPLNNGTTPRPTFTFLSLDIEEGAHLKVEDGYTAVVMQDVTNNGNMTIKNIPTVQITNSFRNNGFGDVVLDSIDNLLINGLAVKTLNLSNINLSSIQNFGTDESAHVFIRSVANVSMSNCLVEFVSLTNITSLVVNQSRIANCSESAPVPHYINDTQIFNNAVINNVSFMLLQNTEIDNAAVSWSPFIQMFNSSVAGTVQLLVGNSSLLNMDRSSIYNLEKIDSMYLTVVILNHGTSKLGSKSFLSLTDIISYPHHQQGEEGKSLCKLKVNDNLQLHGNIEFVGCILEVGQQSQLSVDNVTITTKSDLEVSSGILIVKNLMVSTNSRVDLQGNSFVFFETILIDSSRAHVQLKGNYSLSAPIVATNHSTLYIQSPLETRDGISLDSSLLMVSSPLKCQGHFVSTNQANITIIDPSPTRKHKHQHKPQPMISALTISIEKQSSINVLLQKNIVNPNDTFVLLNATSGIIIEKDVNSRILDPSYDASKMTPIFILTNNTYSLFMNQTHPIGPNNGGNPRKLSPWKIALIVIGSFIGLVFMSLIGYAIYYGIKKSRASAAERSPLLNR</sequence>
<keyword evidence="1" id="KW-1133">Transmembrane helix</keyword>
<accession>F4PK04</accession>
<protein>
    <submittedName>
        <fullName evidence="2">Uncharacterized protein</fullName>
    </submittedName>
</protein>
<dbReference type="AlphaFoldDB" id="F4PK04"/>
<dbReference type="GeneID" id="14876606"/>
<dbReference type="KEGG" id="dfa:DFA_06066"/>
<keyword evidence="1" id="KW-0472">Membrane</keyword>
<reference evidence="3" key="1">
    <citation type="journal article" date="2011" name="Genome Res.">
        <title>Phylogeny-wide analysis of social amoeba genomes highlights ancient origins for complex intercellular communication.</title>
        <authorList>
            <person name="Heidel A.J."/>
            <person name="Lawal H.M."/>
            <person name="Felder M."/>
            <person name="Schilde C."/>
            <person name="Helps N.R."/>
            <person name="Tunggal B."/>
            <person name="Rivero F."/>
            <person name="John U."/>
            <person name="Schleicher M."/>
            <person name="Eichinger L."/>
            <person name="Platzer M."/>
            <person name="Noegel A.A."/>
            <person name="Schaap P."/>
            <person name="Gloeckner G."/>
        </authorList>
    </citation>
    <scope>NUCLEOTIDE SEQUENCE [LARGE SCALE GENOMIC DNA]</scope>
    <source>
        <strain evidence="3">SH3</strain>
    </source>
</reference>
<gene>
    <name evidence="2" type="ORF">DFA_06066</name>
</gene>
<feature type="transmembrane region" description="Helical" evidence="1">
    <location>
        <begin position="797"/>
        <end position="822"/>
    </location>
</feature>
<keyword evidence="1" id="KW-0812">Transmembrane</keyword>